<name>A0A9X2PXE9_9BACT</name>
<evidence type="ECO:0000313" key="3">
    <source>
        <dbReference type="Proteomes" id="UP001155027"/>
    </source>
</evidence>
<gene>
    <name evidence="2" type="ORF">GGP71_002265</name>
</gene>
<organism evidence="2 3">
    <name type="scientific">Salinibacter ruber</name>
    <dbReference type="NCBI Taxonomy" id="146919"/>
    <lineage>
        <taxon>Bacteria</taxon>
        <taxon>Pseudomonadati</taxon>
        <taxon>Rhodothermota</taxon>
        <taxon>Rhodothermia</taxon>
        <taxon>Rhodothermales</taxon>
        <taxon>Salinibacteraceae</taxon>
        <taxon>Salinibacter</taxon>
    </lineage>
</organism>
<keyword evidence="1" id="KW-0732">Signal</keyword>
<dbReference type="EMBL" id="JANUAU010000007">
    <property type="protein sequence ID" value="MCS3678334.1"/>
    <property type="molecule type" value="Genomic_DNA"/>
</dbReference>
<reference evidence="2" key="1">
    <citation type="submission" date="2022-08" db="EMBL/GenBank/DDBJ databases">
        <title>Genomic Encyclopedia of Type Strains, Phase V (KMG-V): Genome sequencing to study the core and pangenomes of soil and plant-associated prokaryotes.</title>
        <authorList>
            <person name="Whitman W."/>
        </authorList>
    </citation>
    <scope>NUCLEOTIDE SEQUENCE</scope>
    <source>
        <strain evidence="2">0</strain>
    </source>
</reference>
<feature type="chain" id="PRO_5041195052" evidence="1">
    <location>
        <begin position="20"/>
        <end position="251"/>
    </location>
</feature>
<proteinExistence type="predicted"/>
<evidence type="ECO:0000313" key="2">
    <source>
        <dbReference type="EMBL" id="MCS3678334.1"/>
    </source>
</evidence>
<evidence type="ECO:0000256" key="1">
    <source>
        <dbReference type="SAM" id="SignalP"/>
    </source>
</evidence>
<sequence length="251" mass="28800">MRTGTAFLLALLLPVPVLSQSLPSTYPSYYLAFTPTDSIDYGPMYPDQDTRDSIGTGYDNAHRRAKAIERYALKQQSTGFLHTVKNDQGRDRWEVKLTSGETTRLVPRVVSRPHADLTFEYYHSDRKLIVFRSQWSEGNGYVLFSRNDGESVRTFGPPAFSPSGKWFVAFNGDAAYSASGIQVFKRREEPASGEFDYKEVLTYRMDDMGVSDVRWTGEDAFRLEAYDYRIVRGGDERNFRHYKAAIRRPEH</sequence>
<dbReference type="Proteomes" id="UP001155027">
    <property type="component" value="Unassembled WGS sequence"/>
</dbReference>
<dbReference type="AlphaFoldDB" id="A0A9X2PXE9"/>
<accession>A0A9X2PXE9</accession>
<feature type="signal peptide" evidence="1">
    <location>
        <begin position="1"/>
        <end position="19"/>
    </location>
</feature>
<comment type="caution">
    <text evidence="2">The sequence shown here is derived from an EMBL/GenBank/DDBJ whole genome shotgun (WGS) entry which is preliminary data.</text>
</comment>
<protein>
    <submittedName>
        <fullName evidence="2">Uncharacterized protein</fullName>
    </submittedName>
</protein>